<dbReference type="InterPro" id="IPR008984">
    <property type="entry name" value="SMAD_FHA_dom_sf"/>
</dbReference>
<keyword evidence="13" id="KW-1185">Reference proteome</keyword>
<dbReference type="Pfam" id="PF06733">
    <property type="entry name" value="DEAD_2"/>
    <property type="match status" value="1"/>
</dbReference>
<accession>A0ABP0R4H2</accession>
<dbReference type="InterPro" id="IPR036451">
    <property type="entry name" value="CblAdoTrfase-like_sf"/>
</dbReference>
<keyword evidence="8" id="KW-0411">Iron-sulfur</keyword>
<evidence type="ECO:0000313" key="12">
    <source>
        <dbReference type="EMBL" id="CAK9095188.1"/>
    </source>
</evidence>
<sequence length="1442" mass="160398">MVYLDRIYTRSGDAGETALGDGTRVRKSHPRIVAYGGVDELNAAIGVAVAKSSVPDEMRQQLLAIQNDLFDVGADLCVPESDSADADSRLRVTEGQVGELEKWIDAYTAELEPLKSFVLPGGTEVAAALHLARAICRRVEIGVIRLADIESINRHAIIYLNRLSDLLFVMSRSANDQGGEMGLPPRHREGDPSALAILQLISGGVSGTQYPVEGDRILVGRHPNCQVVLQNGAVSRHHAQILNNHGTYYVEDCRSRNGTYLNGEAVEGRAELRDGDEIRLCDVTLQFVEHPSAMNLPQDVVAESKETVEFTESGDVPISVDESRIYLLSEEYAEPEFDSSTAIRRLASDDEATDHAGKPTVAPEVKLRAIIEITRALGRELEVDRLLPKMLATLFNIFPQAEQGFVLLRDPETQKLKVKATRARGGEVADSVAVSMTVVRHALQSREALLSENVLDDSRFKKSTALSKMQIRSMMCVPLLTQDEEGIGVIQIVTRDEKRAFTEEDLDLLISLAAQAALVIENARLHEEGLQRRELERDLEFATQVQLGFLPKVRPKVEGYEFADYYEAALRVGGDYFDYVELPDGRLAIAIGDVAGKGMPAALLMARLYSSTRFQLLTKPTIEKAVEGLNEEISSSGLGHRFITFLIMVLDPTSNELTIVNAGHLAPIRKRDDGSCELLARETSSMPLGIVPDLEYQSSTVQLDAGDLVLVYTDGPRRHRQNVLKSLTSVDFTTVRHRLGDVGAHRIGHRDNRRACRRVHEWGNLAGRYVPRGVVPSPGMTLTPREVLQSGGVIARRLPQFESRPQQLDMADAVHDAIARQEHLIVEAGTGVGKSFAYLIPAILSATDEAAAAGPRRKIVVSTQTISLQEQLIHRDIPFLNSVLPVEFSAVLVKGRSNYVSLRRLKGAFERSRSLFPDDEQMRQLSVLRQWGATTSDGSLADLDFRPYNTVWDEVRSEHGNCLGRGCPTYQDCLYYRARRRVWNADVLVVNHALFFADLALRREGASVLPDYDVVIMDEAHTVEDVACSHMGISVSNRQLLYMLGKLYNDRTQKGLLIYHNMLAGQKLVTRLRYVIDALFDAIDVAQQKFKSANGRVRRPMNIENTVSSELNDLAMMIRDVATELEADEERIEMTAAADRLDGLAASLKNWLQQRLEDAVYWIETSSTQQRTIKLVSSPIDIGPVLREELFDRVKTVVLTSATLSVGEGDFGFFRRRIGLAQSAEKKLGSPFNYREQVRLVLSEGMPDPGDDPKAYEEEVCRRIRHHVLETSGRAFVLFTSYRMLRNCAAQLNGWAVDHGLTLLCQGGELNRTLMLQRFQAAERGLLFGTESFWQGVDVPGDALQNVIITKLPFSVPDQPLLEARVERIREQGGNPFMDYQIPEAAIKLRQGVGRLIRTQSDTGQVVILDPRVRTKPYGRIFLDSLPECRVEVSRGGDDFDA</sequence>
<dbReference type="Gene3D" id="3.30.450.40">
    <property type="match status" value="1"/>
</dbReference>
<dbReference type="CDD" id="cd00060">
    <property type="entry name" value="FHA"/>
    <property type="match status" value="1"/>
</dbReference>
<dbReference type="SUPFAM" id="SSF81606">
    <property type="entry name" value="PP2C-like"/>
    <property type="match status" value="1"/>
</dbReference>
<dbReference type="InterPro" id="IPR029499">
    <property type="entry name" value="PduO-typ"/>
</dbReference>
<dbReference type="PROSITE" id="PS51193">
    <property type="entry name" value="HELICASE_ATP_BIND_2"/>
    <property type="match status" value="1"/>
</dbReference>
<evidence type="ECO:0000259" key="11">
    <source>
        <dbReference type="PROSITE" id="PS51193"/>
    </source>
</evidence>
<dbReference type="NCBIfam" id="TIGR00636">
    <property type="entry name" value="PduO_Nterm"/>
    <property type="match status" value="1"/>
</dbReference>
<dbReference type="SUPFAM" id="SSF52540">
    <property type="entry name" value="P-loop containing nucleoside triphosphate hydrolases"/>
    <property type="match status" value="1"/>
</dbReference>
<feature type="domain" description="Helicase ATP-binding" evidence="11">
    <location>
        <begin position="793"/>
        <end position="1064"/>
    </location>
</feature>
<evidence type="ECO:0000256" key="5">
    <source>
        <dbReference type="ARBA" id="ARBA00022806"/>
    </source>
</evidence>
<dbReference type="InterPro" id="IPR052016">
    <property type="entry name" value="Bact_Sigma-Reg"/>
</dbReference>
<keyword evidence="9" id="KW-0413">Isomerase</keyword>
<dbReference type="PANTHER" id="PTHR43156:SF2">
    <property type="entry name" value="STAGE II SPORULATION PROTEIN E"/>
    <property type="match status" value="1"/>
</dbReference>
<evidence type="ECO:0000256" key="3">
    <source>
        <dbReference type="ARBA" id="ARBA00022741"/>
    </source>
</evidence>
<keyword evidence="3" id="KW-0547">Nucleotide-binding</keyword>
<dbReference type="PANTHER" id="PTHR43156">
    <property type="entry name" value="STAGE II SPORULATION PROTEIN E-RELATED"/>
    <property type="match status" value="1"/>
</dbReference>
<keyword evidence="6" id="KW-0067">ATP-binding</keyword>
<dbReference type="InterPro" id="IPR016030">
    <property type="entry name" value="CblAdoTrfase-like"/>
</dbReference>
<evidence type="ECO:0000256" key="6">
    <source>
        <dbReference type="ARBA" id="ARBA00022840"/>
    </source>
</evidence>
<dbReference type="SUPFAM" id="SSF49879">
    <property type="entry name" value="SMAD/FHA domain"/>
    <property type="match status" value="1"/>
</dbReference>
<dbReference type="Pfam" id="PF13185">
    <property type="entry name" value="GAF_2"/>
    <property type="match status" value="1"/>
</dbReference>
<dbReference type="SMART" id="SM00065">
    <property type="entry name" value="GAF"/>
    <property type="match status" value="1"/>
</dbReference>
<feature type="domain" description="FHA" evidence="10">
    <location>
        <begin position="217"/>
        <end position="266"/>
    </location>
</feature>
<dbReference type="SMART" id="SM00331">
    <property type="entry name" value="PP2C_SIG"/>
    <property type="match status" value="1"/>
</dbReference>
<proteinExistence type="predicted"/>
<keyword evidence="2" id="KW-0479">Metal-binding</keyword>
<dbReference type="Pfam" id="PF00498">
    <property type="entry name" value="FHA"/>
    <property type="match status" value="1"/>
</dbReference>
<dbReference type="Gene3D" id="3.60.40.10">
    <property type="entry name" value="PPM-type phosphatase domain"/>
    <property type="match status" value="1"/>
</dbReference>
<dbReference type="InterPro" id="IPR036457">
    <property type="entry name" value="PPM-type-like_dom_sf"/>
</dbReference>
<dbReference type="SMART" id="SM00487">
    <property type="entry name" value="DEXDc"/>
    <property type="match status" value="1"/>
</dbReference>
<name>A0ABP0R4H2_9DINO</name>
<dbReference type="SMART" id="SM00491">
    <property type="entry name" value="HELICc2"/>
    <property type="match status" value="1"/>
</dbReference>
<dbReference type="GO" id="GO:0004386">
    <property type="term" value="F:helicase activity"/>
    <property type="evidence" value="ECO:0007669"/>
    <property type="project" value="UniProtKB-KW"/>
</dbReference>
<dbReference type="InterPro" id="IPR000253">
    <property type="entry name" value="FHA_dom"/>
</dbReference>
<keyword evidence="5 12" id="KW-0347">Helicase</keyword>
<dbReference type="Proteomes" id="UP001642464">
    <property type="component" value="Unassembled WGS sequence"/>
</dbReference>
<dbReference type="InterPro" id="IPR003018">
    <property type="entry name" value="GAF"/>
</dbReference>
<dbReference type="Gene3D" id="3.40.50.300">
    <property type="entry name" value="P-loop containing nucleotide triphosphate hydrolases"/>
    <property type="match status" value="2"/>
</dbReference>
<dbReference type="PROSITE" id="PS50006">
    <property type="entry name" value="FHA_DOMAIN"/>
    <property type="match status" value="1"/>
</dbReference>
<evidence type="ECO:0000259" key="10">
    <source>
        <dbReference type="PROSITE" id="PS50006"/>
    </source>
</evidence>
<evidence type="ECO:0000256" key="4">
    <source>
        <dbReference type="ARBA" id="ARBA00022801"/>
    </source>
</evidence>
<comment type="caution">
    <text evidence="12">The sequence shown here is derived from an EMBL/GenBank/DDBJ whole genome shotgun (WGS) entry which is preliminary data.</text>
</comment>
<evidence type="ECO:0000256" key="8">
    <source>
        <dbReference type="ARBA" id="ARBA00023014"/>
    </source>
</evidence>
<dbReference type="Pfam" id="PF07228">
    <property type="entry name" value="SpoIIE"/>
    <property type="match status" value="1"/>
</dbReference>
<dbReference type="InterPro" id="IPR006555">
    <property type="entry name" value="ATP-dep_Helicase_C"/>
</dbReference>
<evidence type="ECO:0000256" key="7">
    <source>
        <dbReference type="ARBA" id="ARBA00023004"/>
    </source>
</evidence>
<keyword evidence="1" id="KW-0808">Transferase</keyword>
<evidence type="ECO:0000256" key="2">
    <source>
        <dbReference type="ARBA" id="ARBA00022723"/>
    </source>
</evidence>
<dbReference type="InterPro" id="IPR010614">
    <property type="entry name" value="RAD3-like_helicase_DEAD"/>
</dbReference>
<dbReference type="InterPro" id="IPR027417">
    <property type="entry name" value="P-loop_NTPase"/>
</dbReference>
<reference evidence="12 13" key="1">
    <citation type="submission" date="2024-02" db="EMBL/GenBank/DDBJ databases">
        <authorList>
            <person name="Chen Y."/>
            <person name="Shah S."/>
            <person name="Dougan E. K."/>
            <person name="Thang M."/>
            <person name="Chan C."/>
        </authorList>
    </citation>
    <scope>NUCLEOTIDE SEQUENCE [LARGE SCALE GENOMIC DNA]</scope>
</reference>
<dbReference type="InterPro" id="IPR029016">
    <property type="entry name" value="GAF-like_dom_sf"/>
</dbReference>
<dbReference type="InterPro" id="IPR014013">
    <property type="entry name" value="Helic_SF1/SF2_ATP-bd_DinG/Rad3"/>
</dbReference>
<dbReference type="InterPro" id="IPR014001">
    <property type="entry name" value="Helicase_ATP-bd"/>
</dbReference>
<protein>
    <submittedName>
        <fullName evidence="12">Probable ATP-dependent DNA helicase YoaA</fullName>
    </submittedName>
</protein>
<keyword evidence="4" id="KW-0378">Hydrolase</keyword>
<dbReference type="SMART" id="SM00240">
    <property type="entry name" value="FHA"/>
    <property type="match status" value="1"/>
</dbReference>
<dbReference type="InterPro" id="IPR001932">
    <property type="entry name" value="PPM-type_phosphatase-like_dom"/>
</dbReference>
<dbReference type="Pfam" id="PF13307">
    <property type="entry name" value="Helicase_C_2"/>
    <property type="match status" value="1"/>
</dbReference>
<evidence type="ECO:0000256" key="1">
    <source>
        <dbReference type="ARBA" id="ARBA00022679"/>
    </source>
</evidence>
<dbReference type="Gene3D" id="2.60.200.20">
    <property type="match status" value="1"/>
</dbReference>
<evidence type="ECO:0000313" key="13">
    <source>
        <dbReference type="Proteomes" id="UP001642464"/>
    </source>
</evidence>
<gene>
    <name evidence="12" type="ORF">SCF082_LOCUS44719</name>
</gene>
<organism evidence="12 13">
    <name type="scientific">Durusdinium trenchii</name>
    <dbReference type="NCBI Taxonomy" id="1381693"/>
    <lineage>
        <taxon>Eukaryota</taxon>
        <taxon>Sar</taxon>
        <taxon>Alveolata</taxon>
        <taxon>Dinophyceae</taxon>
        <taxon>Suessiales</taxon>
        <taxon>Symbiodiniaceae</taxon>
        <taxon>Durusdinium</taxon>
    </lineage>
</organism>
<dbReference type="Gene3D" id="1.20.1200.10">
    <property type="entry name" value="Cobalamin adenosyltransferase-like"/>
    <property type="match status" value="1"/>
</dbReference>
<keyword evidence="7" id="KW-0408">Iron</keyword>
<evidence type="ECO:0000256" key="9">
    <source>
        <dbReference type="ARBA" id="ARBA00023235"/>
    </source>
</evidence>
<dbReference type="Pfam" id="PF01923">
    <property type="entry name" value="Cob_adeno_trans"/>
    <property type="match status" value="1"/>
</dbReference>
<dbReference type="SUPFAM" id="SSF55781">
    <property type="entry name" value="GAF domain-like"/>
    <property type="match status" value="1"/>
</dbReference>
<dbReference type="SUPFAM" id="SSF89028">
    <property type="entry name" value="Cobalamin adenosyltransferase-like"/>
    <property type="match status" value="1"/>
</dbReference>
<dbReference type="EMBL" id="CAXAMM010040747">
    <property type="protein sequence ID" value="CAK9095188.1"/>
    <property type="molecule type" value="Genomic_DNA"/>
</dbReference>